<evidence type="ECO:0000313" key="2">
    <source>
        <dbReference type="Proteomes" id="UP001060085"/>
    </source>
</evidence>
<proteinExistence type="predicted"/>
<name>A0ACC0B791_CATRO</name>
<gene>
    <name evidence="1" type="ORF">M9H77_18372</name>
</gene>
<dbReference type="Proteomes" id="UP001060085">
    <property type="component" value="Linkage Group LG04"/>
</dbReference>
<organism evidence="1 2">
    <name type="scientific">Catharanthus roseus</name>
    <name type="common">Madagascar periwinkle</name>
    <name type="synonym">Vinca rosea</name>
    <dbReference type="NCBI Taxonomy" id="4058"/>
    <lineage>
        <taxon>Eukaryota</taxon>
        <taxon>Viridiplantae</taxon>
        <taxon>Streptophyta</taxon>
        <taxon>Embryophyta</taxon>
        <taxon>Tracheophyta</taxon>
        <taxon>Spermatophyta</taxon>
        <taxon>Magnoliopsida</taxon>
        <taxon>eudicotyledons</taxon>
        <taxon>Gunneridae</taxon>
        <taxon>Pentapetalae</taxon>
        <taxon>asterids</taxon>
        <taxon>lamiids</taxon>
        <taxon>Gentianales</taxon>
        <taxon>Apocynaceae</taxon>
        <taxon>Rauvolfioideae</taxon>
        <taxon>Vinceae</taxon>
        <taxon>Catharanthinae</taxon>
        <taxon>Catharanthus</taxon>
    </lineage>
</organism>
<sequence>METAAADAFGSSTAPLTWHDFLERMRQPSAAEFVKAIKSFIVSFLNNPPDGERDSAAVQEFLGNMEAAFRAHSLWAGSSEEELESAGERYDSFTPLEDVVCATHALCGLKSPSQVADGCK</sequence>
<evidence type="ECO:0000313" key="1">
    <source>
        <dbReference type="EMBL" id="KAI5668519.1"/>
    </source>
</evidence>
<protein>
    <submittedName>
        <fullName evidence="1">Uncharacterized protein</fullName>
    </submittedName>
</protein>
<dbReference type="EMBL" id="CM044704">
    <property type="protein sequence ID" value="KAI5668519.1"/>
    <property type="molecule type" value="Genomic_DNA"/>
</dbReference>
<comment type="caution">
    <text evidence="1">The sequence shown here is derived from an EMBL/GenBank/DDBJ whole genome shotgun (WGS) entry which is preliminary data.</text>
</comment>
<keyword evidence="2" id="KW-1185">Reference proteome</keyword>
<reference evidence="2" key="1">
    <citation type="journal article" date="2023" name="Nat. Plants">
        <title>Single-cell RNA sequencing provides a high-resolution roadmap for understanding the multicellular compartmentation of specialized metabolism.</title>
        <authorList>
            <person name="Sun S."/>
            <person name="Shen X."/>
            <person name="Li Y."/>
            <person name="Li Y."/>
            <person name="Wang S."/>
            <person name="Li R."/>
            <person name="Zhang H."/>
            <person name="Shen G."/>
            <person name="Guo B."/>
            <person name="Wei J."/>
            <person name="Xu J."/>
            <person name="St-Pierre B."/>
            <person name="Chen S."/>
            <person name="Sun C."/>
        </authorList>
    </citation>
    <scope>NUCLEOTIDE SEQUENCE [LARGE SCALE GENOMIC DNA]</scope>
</reference>
<accession>A0ACC0B791</accession>